<feature type="domain" description="DUF4097" evidence="3">
    <location>
        <begin position="125"/>
        <end position="256"/>
    </location>
</feature>
<dbReference type="PROSITE" id="PS51257">
    <property type="entry name" value="PROKAR_LIPOPROTEIN"/>
    <property type="match status" value="1"/>
</dbReference>
<dbReference type="InterPro" id="IPR025164">
    <property type="entry name" value="Toastrack_DUF4097"/>
</dbReference>
<reference evidence="5 7" key="1">
    <citation type="submission" date="2018-04" db="EMBL/GenBank/DDBJ databases">
        <title>Complete genome sequences of Streptomyces griseoviridis K61 and characterization of antagonistic properties of biological control agents.</title>
        <authorList>
            <person name="Mariita R.M."/>
            <person name="Sello J.K."/>
        </authorList>
    </citation>
    <scope>NUCLEOTIDE SEQUENCE [LARGE SCALE GENOMIC DNA]</scope>
    <source>
        <strain evidence="5 7">K61</strain>
    </source>
</reference>
<evidence type="ECO:0000256" key="2">
    <source>
        <dbReference type="SAM" id="SignalP"/>
    </source>
</evidence>
<gene>
    <name evidence="5" type="ORF">DDJ31_11780</name>
    <name evidence="4" type="ORF">ELQ87_27485</name>
</gene>
<evidence type="ECO:0000313" key="6">
    <source>
        <dbReference type="Proteomes" id="UP000271291"/>
    </source>
</evidence>
<dbReference type="EMBL" id="CP029078">
    <property type="protein sequence ID" value="QCN85601.1"/>
    <property type="molecule type" value="Genomic_DNA"/>
</dbReference>
<keyword evidence="7" id="KW-1185">Reference proteome</keyword>
<feature type="chain" id="PRO_5044600834" description="DUF4097 domain-containing protein" evidence="2">
    <location>
        <begin position="31"/>
        <end position="256"/>
    </location>
</feature>
<dbReference type="Proteomes" id="UP000271291">
    <property type="component" value="Chromosome"/>
</dbReference>
<keyword evidence="2" id="KW-0732">Signal</keyword>
<evidence type="ECO:0000313" key="7">
    <source>
        <dbReference type="Proteomes" id="UP000501753"/>
    </source>
</evidence>
<dbReference type="Pfam" id="PF13349">
    <property type="entry name" value="DUF4097"/>
    <property type="match status" value="1"/>
</dbReference>
<proteinExistence type="predicted"/>
<reference evidence="4 6" key="2">
    <citation type="submission" date="2018-12" db="EMBL/GenBank/DDBJ databases">
        <title>Streptomyces griseoviridis F1-27 complete genome.</title>
        <authorList>
            <person name="Mariita R.M."/>
            <person name="Sello J.K."/>
        </authorList>
    </citation>
    <scope>NUCLEOTIDE SEQUENCE [LARGE SCALE GENOMIC DNA]</scope>
    <source>
        <strain evidence="4 6">F1-27</strain>
    </source>
</reference>
<organism evidence="4 6">
    <name type="scientific">Streptomyces griseoviridis</name>
    <dbReference type="NCBI Taxonomy" id="45398"/>
    <lineage>
        <taxon>Bacteria</taxon>
        <taxon>Bacillati</taxon>
        <taxon>Actinomycetota</taxon>
        <taxon>Actinomycetes</taxon>
        <taxon>Kitasatosporales</taxon>
        <taxon>Streptomycetaceae</taxon>
        <taxon>Streptomyces</taxon>
    </lineage>
</organism>
<dbReference type="EMBL" id="CP034687">
    <property type="protein sequence ID" value="AZS87555.1"/>
    <property type="molecule type" value="Genomic_DNA"/>
</dbReference>
<dbReference type="KEGG" id="sgd:ELQ87_27485"/>
<feature type="region of interest" description="Disordered" evidence="1">
    <location>
        <begin position="146"/>
        <end position="180"/>
    </location>
</feature>
<accession>A0A3S9ZIA7</accession>
<name>A0A3S9ZIA7_STRGD</name>
<evidence type="ECO:0000313" key="5">
    <source>
        <dbReference type="EMBL" id="QCN85601.1"/>
    </source>
</evidence>
<protein>
    <recommendedName>
        <fullName evidence="3">DUF4097 domain-containing protein</fullName>
    </recommendedName>
</protein>
<dbReference type="AlphaFoldDB" id="A0A3S9ZIA7"/>
<feature type="signal peptide" evidence="2">
    <location>
        <begin position="1"/>
        <end position="30"/>
    </location>
</feature>
<evidence type="ECO:0000313" key="4">
    <source>
        <dbReference type="EMBL" id="AZS87555.1"/>
    </source>
</evidence>
<evidence type="ECO:0000256" key="1">
    <source>
        <dbReference type="SAM" id="MobiDB-lite"/>
    </source>
</evidence>
<evidence type="ECO:0000259" key="3">
    <source>
        <dbReference type="Pfam" id="PF13349"/>
    </source>
</evidence>
<dbReference type="RefSeq" id="WP_127180349.1">
    <property type="nucleotide sequence ID" value="NZ_CP029078.1"/>
</dbReference>
<dbReference type="Proteomes" id="UP000501753">
    <property type="component" value="Chromosome"/>
</dbReference>
<dbReference type="OrthoDB" id="5243271at2"/>
<sequence length="256" mass="26421">MARSVTARAALAAGAVLLLVGAGTACGASASDDEDPDHRAFALTGTTLTFDSDDSALEIVATDAAPAGKVEVTRWFKGSVVFGSDPKATWSMKDGRLVLRARCSGVVADCAARHRIVVPRGVAVTVGSDDGSVRAQGFTRPLSVRTRDGSVDVSDSTGPLDLRSDDGSVRADGSSPRVAARTRDGSIDLRFAAVPDRVSADSDDGAVTVTLPHATYRVTTRTDDGSVDVSVPRDGHSAHTVTATTRDGRVTVRAAT</sequence>